<accession>X1PJT5</accession>
<evidence type="ECO:0000256" key="1">
    <source>
        <dbReference type="SAM" id="MobiDB-lite"/>
    </source>
</evidence>
<feature type="compositionally biased region" description="Basic and acidic residues" evidence="1">
    <location>
        <begin position="7"/>
        <end position="16"/>
    </location>
</feature>
<dbReference type="AlphaFoldDB" id="X1PJT5"/>
<proteinExistence type="predicted"/>
<comment type="caution">
    <text evidence="3">The sequence shown here is derived from an EMBL/GenBank/DDBJ whole genome shotgun (WGS) entry which is preliminary data.</text>
</comment>
<name>X1PJT5_9ZZZZ</name>
<evidence type="ECO:0000313" key="3">
    <source>
        <dbReference type="EMBL" id="GAI31139.1"/>
    </source>
</evidence>
<feature type="region of interest" description="Disordered" evidence="1">
    <location>
        <begin position="1"/>
        <end position="24"/>
    </location>
</feature>
<evidence type="ECO:0000259" key="2">
    <source>
        <dbReference type="Pfam" id="PF22316"/>
    </source>
</evidence>
<reference evidence="3" key="1">
    <citation type="journal article" date="2014" name="Front. Microbiol.">
        <title>High frequency of phylogenetically diverse reductive dehalogenase-homologous genes in deep subseafloor sedimentary metagenomes.</title>
        <authorList>
            <person name="Kawai M."/>
            <person name="Futagami T."/>
            <person name="Toyoda A."/>
            <person name="Takaki Y."/>
            <person name="Nishi S."/>
            <person name="Hori S."/>
            <person name="Arai W."/>
            <person name="Tsubouchi T."/>
            <person name="Morono Y."/>
            <person name="Uchiyama I."/>
            <person name="Ito T."/>
            <person name="Fujiyama A."/>
            <person name="Inagaki F."/>
            <person name="Takami H."/>
        </authorList>
    </citation>
    <scope>NUCLEOTIDE SEQUENCE</scope>
    <source>
        <strain evidence="3">Expedition CK06-06</strain>
    </source>
</reference>
<organism evidence="3">
    <name type="scientific">marine sediment metagenome</name>
    <dbReference type="NCBI Taxonomy" id="412755"/>
    <lineage>
        <taxon>unclassified sequences</taxon>
        <taxon>metagenomes</taxon>
        <taxon>ecological metagenomes</taxon>
    </lineage>
</organism>
<dbReference type="NCBIfam" id="NF047558">
    <property type="entry name" value="TPR_END_plus"/>
    <property type="match status" value="1"/>
</dbReference>
<dbReference type="InterPro" id="IPR011990">
    <property type="entry name" value="TPR-like_helical_dom_sf"/>
</dbReference>
<gene>
    <name evidence="3" type="ORF">S06H3_28783</name>
</gene>
<dbReference type="SMART" id="SM00028">
    <property type="entry name" value="TPR"/>
    <property type="match status" value="2"/>
</dbReference>
<protein>
    <recommendedName>
        <fullName evidence="2">BCE-2095-like N-terminal domain-containing protein</fullName>
    </recommendedName>
</protein>
<dbReference type="InterPro" id="IPR019734">
    <property type="entry name" value="TPR_rpt"/>
</dbReference>
<dbReference type="Gene3D" id="1.25.40.10">
    <property type="entry name" value="Tetratricopeptide repeat domain"/>
    <property type="match status" value="1"/>
</dbReference>
<dbReference type="EMBL" id="BARV01016823">
    <property type="protein sequence ID" value="GAI31139.1"/>
    <property type="molecule type" value="Genomic_DNA"/>
</dbReference>
<dbReference type="InterPro" id="IPR054527">
    <property type="entry name" value="BCE_2095-like_N"/>
</dbReference>
<feature type="non-terminal residue" evidence="3">
    <location>
        <position position="1"/>
    </location>
</feature>
<dbReference type="SUPFAM" id="SSF48452">
    <property type="entry name" value="TPR-like"/>
    <property type="match status" value="1"/>
</dbReference>
<sequence>AEFALEPQKEPAKEPQKLSPQERQQLHREAMAKLQNKEYDEAEKIYLKLVRLIPKDYIALYNLACVYSLTNRKAKAMEYLKKSVKAGYTNAGHMQTDTDLDNIREMEEFKKLIQEMLKRDKRNM</sequence>
<feature type="domain" description="BCE-2095-like N-terminal" evidence="2">
    <location>
        <begin position="25"/>
        <end position="121"/>
    </location>
</feature>
<dbReference type="Pfam" id="PF22316">
    <property type="entry name" value="ABhydrolase-like_N"/>
    <property type="match status" value="1"/>
</dbReference>